<reference evidence="1" key="1">
    <citation type="journal article" date="2020" name="mSystems">
        <title>Genome- and Community-Level Interaction Insights into Carbon Utilization and Element Cycling Functions of Hydrothermarchaeota in Hydrothermal Sediment.</title>
        <authorList>
            <person name="Zhou Z."/>
            <person name="Liu Y."/>
            <person name="Xu W."/>
            <person name="Pan J."/>
            <person name="Luo Z.H."/>
            <person name="Li M."/>
        </authorList>
    </citation>
    <scope>NUCLEOTIDE SEQUENCE [LARGE SCALE GENOMIC DNA]</scope>
    <source>
        <strain evidence="1">SpSt-966</strain>
    </source>
</reference>
<dbReference type="AlphaFoldDB" id="A0A7V3VSX3"/>
<organism evidence="1">
    <name type="scientific">Mesoaciditoga lauensis</name>
    <dbReference type="NCBI Taxonomy" id="1495039"/>
    <lineage>
        <taxon>Bacteria</taxon>
        <taxon>Thermotogati</taxon>
        <taxon>Thermotogota</taxon>
        <taxon>Thermotogae</taxon>
        <taxon>Mesoaciditogales</taxon>
        <taxon>Mesoaciditogaceae</taxon>
        <taxon>Mesoaciditoga</taxon>
    </lineage>
</organism>
<comment type="caution">
    <text evidence="1">The sequence shown here is derived from an EMBL/GenBank/DDBJ whole genome shotgun (WGS) entry which is preliminary data.</text>
</comment>
<sequence>MDNSIDLEKYTQAVNSAISKAYLRADDSIEISDIWIITSLPMDLIMECLNSPDVKLPSNVSKLVLNKKVILKNPNYIANPGN</sequence>
<protein>
    <submittedName>
        <fullName evidence="1">Uncharacterized protein</fullName>
    </submittedName>
</protein>
<proteinExistence type="predicted"/>
<evidence type="ECO:0000313" key="1">
    <source>
        <dbReference type="EMBL" id="HGE75587.1"/>
    </source>
</evidence>
<name>A0A7V3VSX3_9BACT</name>
<accession>A0A7V3VSX3</accession>
<dbReference type="EMBL" id="DTPE01000220">
    <property type="protein sequence ID" value="HGE75587.1"/>
    <property type="molecule type" value="Genomic_DNA"/>
</dbReference>
<gene>
    <name evidence="1" type="ORF">ENX73_05630</name>
</gene>